<protein>
    <recommendedName>
        <fullName evidence="3">Internal virion protein C</fullName>
    </recommendedName>
</protein>
<dbReference type="RefSeq" id="WP_181844686.1">
    <property type="nucleotide sequence ID" value="NZ_JACERJ010000002.1"/>
</dbReference>
<name>A0AAW3STZ2_9GAMM</name>
<accession>A0AAW3STZ2</accession>
<organism evidence="1 2">
    <name type="scientific">Pectobacterium aroidearum</name>
    <dbReference type="NCBI Taxonomy" id="1201031"/>
    <lineage>
        <taxon>Bacteria</taxon>
        <taxon>Pseudomonadati</taxon>
        <taxon>Pseudomonadota</taxon>
        <taxon>Gammaproteobacteria</taxon>
        <taxon>Enterobacterales</taxon>
        <taxon>Pectobacteriaceae</taxon>
        <taxon>Pectobacterium</taxon>
    </lineage>
</organism>
<gene>
    <name evidence="1" type="ORF">H2Y57_05235</name>
</gene>
<sequence length="691" mass="75116">MRIPTGNFGNAVPNPQPTRVNVSGTGSIGQAVAGLADDVKQEVNAVVRARAGESMLDYQIKLKDVNESIRQQVEDGTLRADQVEDVYHEAVGKLEKPQFAGLGIAETQVAEGGLKRYESDGLTTAQGYARAALKIEARDQVDSGLDKLGKLANYPDADIEKLNNMSSAYAEQGRIAYGAQWAKVRQNWIDKNWLNQAQQKLMEARNNGGALSDFSNQLTSEKGFYIDKLDPDKRNALLNQAMNYQITLENRARAAEAKREALAARTYNSFAQQVYSDLPTTAEQQERLIASTRGTSVEAEVKDLLSDQDTIRKVISSGPAESQNYVNNLYAELNANGGDMRQWRLAQRLTTAVQKNNKQLMETPLLFNQNRTGDAVTPIDMTALNPTAAAAMSAMEGADITQKFGASITDRSATIDAVRSNTGVNVPRRLLLPQEASYLSGELKKQSVEGQAGLLSRLRNAVNNDTDYQSIMQQIAPDSPITAYAGSLAVTDTPLTVESNYFSDDVTVTGQQVAQRLLTGNQILNPSKEQRNEDGSPKNFPVPPQKEFTAAIADKLDNVFANMPQAYQQSDQAIRSYYVARAAEKGLITGVVDQGILDESIKAVIGTVVNVNGQKTIAPWGMSELSFKTASKRAFSDAITSQGLPAAALDKFDSMGMQYVGKDQYLMIYGKSPLLDPSGKKVIINLSGAGQ</sequence>
<proteinExistence type="predicted"/>
<evidence type="ECO:0008006" key="3">
    <source>
        <dbReference type="Google" id="ProtNLM"/>
    </source>
</evidence>
<dbReference type="AlphaFoldDB" id="A0AAW3STZ2"/>
<evidence type="ECO:0000313" key="1">
    <source>
        <dbReference type="EMBL" id="MBA5203090.1"/>
    </source>
</evidence>
<reference evidence="1 2" key="1">
    <citation type="submission" date="2020-07" db="EMBL/GenBank/DDBJ databases">
        <title>Characterization of Pectobacterium aroidearum strains causing soft rot on Amorphophallus konjac.</title>
        <authorList>
            <person name="Xie H."/>
        </authorList>
    </citation>
    <scope>NUCLEOTIDE SEQUENCE [LARGE SCALE GENOMIC DNA]</scope>
    <source>
        <strain evidence="1 2">MY7</strain>
    </source>
</reference>
<evidence type="ECO:0000313" key="2">
    <source>
        <dbReference type="Proteomes" id="UP000557749"/>
    </source>
</evidence>
<dbReference type="Proteomes" id="UP000557749">
    <property type="component" value="Unassembled WGS sequence"/>
</dbReference>
<comment type="caution">
    <text evidence="1">The sequence shown here is derived from an EMBL/GenBank/DDBJ whole genome shotgun (WGS) entry which is preliminary data.</text>
</comment>
<dbReference type="EMBL" id="JACERJ010000002">
    <property type="protein sequence ID" value="MBA5203090.1"/>
    <property type="molecule type" value="Genomic_DNA"/>
</dbReference>